<dbReference type="AlphaFoldDB" id="A0A179DBC3"/>
<dbReference type="PANTHER" id="PTHR11142">
    <property type="entry name" value="PSEUDOURIDYLATE SYNTHASE"/>
    <property type="match status" value="1"/>
</dbReference>
<dbReference type="PANTHER" id="PTHR11142:SF0">
    <property type="entry name" value="TRNA PSEUDOURIDINE SYNTHASE-LIKE 1"/>
    <property type="match status" value="1"/>
</dbReference>
<keyword evidence="2 4" id="KW-0819">tRNA processing</keyword>
<dbReference type="STRING" id="1826909.A5893_16665"/>
<comment type="similarity">
    <text evidence="1 4 7">Belongs to the tRNA pseudouridine synthase TruA family.</text>
</comment>
<comment type="subunit">
    <text evidence="4">Homodimer.</text>
</comment>
<organism evidence="9 10">
    <name type="scientific">Pedobacter psychrophilus</name>
    <dbReference type="NCBI Taxonomy" id="1826909"/>
    <lineage>
        <taxon>Bacteria</taxon>
        <taxon>Pseudomonadati</taxon>
        <taxon>Bacteroidota</taxon>
        <taxon>Sphingobacteriia</taxon>
        <taxon>Sphingobacteriales</taxon>
        <taxon>Sphingobacteriaceae</taxon>
        <taxon>Pedobacter</taxon>
    </lineage>
</organism>
<dbReference type="SUPFAM" id="SSF55120">
    <property type="entry name" value="Pseudouridine synthase"/>
    <property type="match status" value="1"/>
</dbReference>
<evidence type="ECO:0000256" key="2">
    <source>
        <dbReference type="ARBA" id="ARBA00022694"/>
    </source>
</evidence>
<dbReference type="NCBIfam" id="TIGR00071">
    <property type="entry name" value="hisT_truA"/>
    <property type="match status" value="1"/>
</dbReference>
<evidence type="ECO:0000259" key="8">
    <source>
        <dbReference type="Pfam" id="PF01416"/>
    </source>
</evidence>
<dbReference type="InterPro" id="IPR020103">
    <property type="entry name" value="PsdUridine_synth_cat_dom_sf"/>
</dbReference>
<reference evidence="9 10" key="2">
    <citation type="submission" date="2016-06" db="EMBL/GenBank/DDBJ databases">
        <title>Pedobacter psychrophilus sp. nov., isolated from Antarctic fragmentary rock.</title>
        <authorList>
            <person name="Svec P."/>
        </authorList>
    </citation>
    <scope>NUCLEOTIDE SEQUENCE [LARGE SCALE GENOMIC DNA]</scope>
    <source>
        <strain evidence="9 10">CCM 8644</strain>
    </source>
</reference>
<dbReference type="GO" id="GO:0003723">
    <property type="term" value="F:RNA binding"/>
    <property type="evidence" value="ECO:0007669"/>
    <property type="project" value="InterPro"/>
</dbReference>
<evidence type="ECO:0000256" key="4">
    <source>
        <dbReference type="HAMAP-Rule" id="MF_00171"/>
    </source>
</evidence>
<dbReference type="Pfam" id="PF01416">
    <property type="entry name" value="PseudoU_synth_1"/>
    <property type="match status" value="1"/>
</dbReference>
<dbReference type="RefSeq" id="WP_068823823.1">
    <property type="nucleotide sequence ID" value="NZ_LWHJ01000032.1"/>
</dbReference>
<comment type="caution">
    <text evidence="4">Lacks conserved residue(s) required for the propagation of feature annotation.</text>
</comment>
<evidence type="ECO:0000256" key="5">
    <source>
        <dbReference type="PIRSR" id="PIRSR001430-1"/>
    </source>
</evidence>
<keyword evidence="10" id="KW-1185">Reference proteome</keyword>
<dbReference type="Gene3D" id="3.30.70.580">
    <property type="entry name" value="Pseudouridine synthase I, catalytic domain, N-terminal subdomain"/>
    <property type="match status" value="1"/>
</dbReference>
<evidence type="ECO:0000256" key="3">
    <source>
        <dbReference type="ARBA" id="ARBA00023235"/>
    </source>
</evidence>
<keyword evidence="3 4" id="KW-0413">Isomerase</keyword>
<comment type="catalytic activity">
    <reaction evidence="4 7">
        <text>uridine(38/39/40) in tRNA = pseudouridine(38/39/40) in tRNA</text>
        <dbReference type="Rhea" id="RHEA:22376"/>
        <dbReference type="Rhea" id="RHEA-COMP:10085"/>
        <dbReference type="Rhea" id="RHEA-COMP:10087"/>
        <dbReference type="ChEBI" id="CHEBI:65314"/>
        <dbReference type="ChEBI" id="CHEBI:65315"/>
        <dbReference type="EC" id="5.4.99.12"/>
    </reaction>
</comment>
<dbReference type="GO" id="GO:0031119">
    <property type="term" value="P:tRNA pseudouridine synthesis"/>
    <property type="evidence" value="ECO:0007669"/>
    <property type="project" value="UniProtKB-UniRule"/>
</dbReference>
<protein>
    <recommendedName>
        <fullName evidence="4">tRNA pseudouridine synthase A</fullName>
        <ecNumber evidence="4">5.4.99.12</ecNumber>
    </recommendedName>
    <alternativeName>
        <fullName evidence="4">tRNA pseudouridine(38-40) synthase</fullName>
    </alternativeName>
    <alternativeName>
        <fullName evidence="4">tRNA pseudouridylate synthase I</fullName>
    </alternativeName>
    <alternativeName>
        <fullName evidence="4">tRNA-uridine isomerase I</fullName>
    </alternativeName>
</protein>
<name>A0A179DBC3_9SPHI</name>
<sequence>MRYFFHIAYVGANYNGWQKNGKTNSVQKVIEECLKQILKIDVNINGCGRTDAKVSASQFFFHLDVDVILDEVFFFRLNKLLPSDISVFDIIKMDGLPHARFDAIQRKYDYFIHTYKDPFLNPSSSLYLGLNVDVEKLKSATALLLNYNDYRPFCTAPDKNEHTICHISEAKWLMSKSGDRLRFQISANRFLGKMIRIIVGQLLKVGEHKLTVEEFESYLINLETPKILSPAHPQGLYLSKVTYPYLDLKPKTSFFNLNFEEDYWREI</sequence>
<evidence type="ECO:0000256" key="1">
    <source>
        <dbReference type="ARBA" id="ARBA00009375"/>
    </source>
</evidence>
<feature type="active site" description="Nucleophile" evidence="4 5">
    <location>
        <position position="51"/>
    </location>
</feature>
<dbReference type="InterPro" id="IPR020094">
    <property type="entry name" value="TruA/RsuA/RluB/E/F_N"/>
</dbReference>
<evidence type="ECO:0000256" key="6">
    <source>
        <dbReference type="PIRSR" id="PIRSR001430-2"/>
    </source>
</evidence>
<gene>
    <name evidence="4" type="primary">truA</name>
    <name evidence="9" type="ORF">A5893_16665</name>
</gene>
<dbReference type="EMBL" id="LWHJ01000032">
    <property type="protein sequence ID" value="OAQ38000.1"/>
    <property type="molecule type" value="Genomic_DNA"/>
</dbReference>
<proteinExistence type="inferred from homology"/>
<accession>A0A179DBC3</accession>
<dbReference type="InterPro" id="IPR020097">
    <property type="entry name" value="PsdUridine_synth_TruA_a/b_dom"/>
</dbReference>
<dbReference type="InterPro" id="IPR020095">
    <property type="entry name" value="PsdUridine_synth_TruA_C"/>
</dbReference>
<reference evidence="9 10" key="1">
    <citation type="submission" date="2016-04" db="EMBL/GenBank/DDBJ databases">
        <authorList>
            <person name="Evans L.H."/>
            <person name="Alamgir A."/>
            <person name="Owens N."/>
            <person name="Weber N.D."/>
            <person name="Virtaneva K."/>
            <person name="Barbian K."/>
            <person name="Babar A."/>
            <person name="Rosenke K."/>
        </authorList>
    </citation>
    <scope>NUCLEOTIDE SEQUENCE [LARGE SCALE GENOMIC DNA]</scope>
    <source>
        <strain evidence="9 10">CCM 8644</strain>
    </source>
</reference>
<feature type="binding site" evidence="4 6">
    <location>
        <position position="108"/>
    </location>
    <ligand>
        <name>substrate</name>
    </ligand>
</feature>
<comment type="caution">
    <text evidence="9">The sequence shown here is derived from an EMBL/GenBank/DDBJ whole genome shotgun (WGS) entry which is preliminary data.</text>
</comment>
<comment type="function">
    <text evidence="4">Formation of pseudouridine at positions 38, 39 and 40 in the anticodon stem and loop of transfer RNAs.</text>
</comment>
<dbReference type="EC" id="5.4.99.12" evidence="4"/>
<evidence type="ECO:0000256" key="7">
    <source>
        <dbReference type="RuleBase" id="RU003792"/>
    </source>
</evidence>
<dbReference type="Proteomes" id="UP000078459">
    <property type="component" value="Unassembled WGS sequence"/>
</dbReference>
<evidence type="ECO:0000313" key="10">
    <source>
        <dbReference type="Proteomes" id="UP000078459"/>
    </source>
</evidence>
<dbReference type="PIRSF" id="PIRSF001430">
    <property type="entry name" value="tRNA_psdUrid_synth"/>
    <property type="match status" value="1"/>
</dbReference>
<dbReference type="HAMAP" id="MF_00171">
    <property type="entry name" value="TruA"/>
    <property type="match status" value="1"/>
</dbReference>
<dbReference type="InterPro" id="IPR001406">
    <property type="entry name" value="PsdUridine_synth_TruA"/>
</dbReference>
<dbReference type="GO" id="GO:0160147">
    <property type="term" value="F:tRNA pseudouridine(38-40) synthase activity"/>
    <property type="evidence" value="ECO:0007669"/>
    <property type="project" value="UniProtKB-EC"/>
</dbReference>
<feature type="domain" description="Pseudouridine synthase I TruA alpha/beta" evidence="8">
    <location>
        <begin position="148"/>
        <end position="244"/>
    </location>
</feature>
<dbReference type="OrthoDB" id="9811823at2"/>
<evidence type="ECO:0000313" key="9">
    <source>
        <dbReference type="EMBL" id="OAQ38000.1"/>
    </source>
</evidence>
<dbReference type="Gene3D" id="3.30.70.660">
    <property type="entry name" value="Pseudouridine synthase I, catalytic domain, C-terminal subdomain"/>
    <property type="match status" value="1"/>
</dbReference>